<evidence type="ECO:0000313" key="2">
    <source>
        <dbReference type="EMBL" id="SFS30213.1"/>
    </source>
</evidence>
<dbReference type="EMBL" id="FOZP01000001">
    <property type="protein sequence ID" value="SFS30213.1"/>
    <property type="molecule type" value="Genomic_DNA"/>
</dbReference>
<dbReference type="InterPro" id="IPR013022">
    <property type="entry name" value="Xyl_isomerase-like_TIM-brl"/>
</dbReference>
<protein>
    <submittedName>
        <fullName evidence="2">Sugar phosphate isomerase/epimerase</fullName>
    </submittedName>
</protein>
<dbReference type="InterPro" id="IPR036237">
    <property type="entry name" value="Xyl_isomerase-like_sf"/>
</dbReference>
<evidence type="ECO:0000259" key="1">
    <source>
        <dbReference type="Pfam" id="PF01261"/>
    </source>
</evidence>
<dbReference type="Gene3D" id="3.20.20.150">
    <property type="entry name" value="Divalent-metal-dependent TIM barrel enzymes"/>
    <property type="match status" value="1"/>
</dbReference>
<keyword evidence="2" id="KW-0413">Isomerase</keyword>
<feature type="domain" description="Xylose isomerase-like TIM barrel" evidence="1">
    <location>
        <begin position="60"/>
        <end position="282"/>
    </location>
</feature>
<evidence type="ECO:0000313" key="3">
    <source>
        <dbReference type="Proteomes" id="UP000199312"/>
    </source>
</evidence>
<proteinExistence type="predicted"/>
<dbReference type="AlphaFoldDB" id="A0A1I6NQQ2"/>
<dbReference type="OrthoDB" id="2561798at2"/>
<dbReference type="GO" id="GO:0016853">
    <property type="term" value="F:isomerase activity"/>
    <property type="evidence" value="ECO:0007669"/>
    <property type="project" value="UniProtKB-KW"/>
</dbReference>
<dbReference type="STRING" id="593133.SAMN04488006_0404"/>
<organism evidence="2 3">
    <name type="scientific">Lutibacter maritimus</name>
    <dbReference type="NCBI Taxonomy" id="593133"/>
    <lineage>
        <taxon>Bacteria</taxon>
        <taxon>Pseudomonadati</taxon>
        <taxon>Bacteroidota</taxon>
        <taxon>Flavobacteriia</taxon>
        <taxon>Flavobacteriales</taxon>
        <taxon>Flavobacteriaceae</taxon>
        <taxon>Lutibacter</taxon>
    </lineage>
</organism>
<name>A0A1I6NQQ2_9FLAO</name>
<keyword evidence="3" id="KW-1185">Reference proteome</keyword>
<reference evidence="3" key="1">
    <citation type="submission" date="2016-10" db="EMBL/GenBank/DDBJ databases">
        <authorList>
            <person name="Varghese N."/>
            <person name="Submissions S."/>
        </authorList>
    </citation>
    <scope>NUCLEOTIDE SEQUENCE [LARGE SCALE GENOMIC DNA]</scope>
    <source>
        <strain evidence="3">DSM 24450</strain>
    </source>
</reference>
<dbReference type="Pfam" id="PF01261">
    <property type="entry name" value="AP_endonuc_2"/>
    <property type="match status" value="1"/>
</dbReference>
<gene>
    <name evidence="2" type="ORF">SAMN04488006_0404</name>
</gene>
<dbReference type="RefSeq" id="WP_090222000.1">
    <property type="nucleotide sequence ID" value="NZ_FOZP01000001.1"/>
</dbReference>
<dbReference type="SUPFAM" id="SSF51658">
    <property type="entry name" value="Xylose isomerase-like"/>
    <property type="match status" value="1"/>
</dbReference>
<accession>A0A1I6NQQ2</accession>
<sequence length="317" mass="36113">MKAIKSRRTFIKKTATAAAYIPFLNFQTSMWAENSIENELNIHIFSKHFQFLEYKSVGEKTAELGFAGVDLTVRKGGHVLPEFVKRDLPIAVDAIKKGGSQCIMMVTDIKSAENELAIDVLETASKLGIQYYRSNWFKYSEEGNIEEELLKYQQQVTGLSNINKELGIVGCYQNHAGKYVGSSIWEVKKLLEFVDSAYFGSQYDIRHAMVEGGLSWENGLKLIKNNIKTIVLKDFKWSKINGAWSVVNTPIGEGMVDFDTYFKLLKKYHINVPVSLHIEYDLGTENFDRLTSAEQENLMYKAMRKDVATIKKLWSKA</sequence>
<dbReference type="Proteomes" id="UP000199312">
    <property type="component" value="Unassembled WGS sequence"/>
</dbReference>